<protein>
    <submittedName>
        <fullName evidence="3">G2158 protein</fullName>
    </submittedName>
</protein>
<feature type="compositionally biased region" description="Basic and acidic residues" evidence="1">
    <location>
        <begin position="268"/>
        <end position="283"/>
    </location>
</feature>
<dbReference type="EMBL" id="CAXHTA020000003">
    <property type="protein sequence ID" value="CAL5220186.1"/>
    <property type="molecule type" value="Genomic_DNA"/>
</dbReference>
<evidence type="ECO:0000259" key="2">
    <source>
        <dbReference type="Pfam" id="PF05057"/>
    </source>
</evidence>
<dbReference type="PANTHER" id="PTHR12482">
    <property type="entry name" value="LIPASE ROG1-RELATED-RELATED"/>
    <property type="match status" value="1"/>
</dbReference>
<evidence type="ECO:0000256" key="1">
    <source>
        <dbReference type="SAM" id="MobiDB-lite"/>
    </source>
</evidence>
<evidence type="ECO:0000313" key="4">
    <source>
        <dbReference type="Proteomes" id="UP001497392"/>
    </source>
</evidence>
<sequence length="447" mass="47763">MADAIAASNLVKEELPNDHDKPETHLMLFINGLNGNAGNWDVLIDQLGQYASANEVAILVSTANMSMKTYQGVDKCGERLAKEVSAYVEQHPALQRISVLGHSMGGLIARYALGKMYDPKTGLICGLRPAHFITLATPHLGCAGAVDSPAQVPLLQVAKIGGKPVQRVVAAAAKPFASMFLGSSGAQFFLHDSTDAQQPLLVRMTQDIPGDGYYFSAMKAFVTRTTYANIRGDQMVGWANSSLRLPKDLPDASNVKGKGVVMETPLEDALHPSDRLPVKRDSAAGRGGASITASTGSASMPGSNSGGALGFMPASPLEGGSGTRHMSSGSLTAVDKAEKSTEPKTQPPPASVSQTGELPQEIKEEEEEFEGSEATMEMLQTLQKLPWRRIDADFSATSMPFFAHNLIQVTRKWLNWEGVASVQHIAALIEEMEEDPRVQHALAAKAK</sequence>
<proteinExistence type="predicted"/>
<dbReference type="Pfam" id="PF05057">
    <property type="entry name" value="DUF676"/>
    <property type="match status" value="1"/>
</dbReference>
<dbReference type="InterPro" id="IPR044294">
    <property type="entry name" value="Lipase-like"/>
</dbReference>
<feature type="compositionally biased region" description="Low complexity" evidence="1">
    <location>
        <begin position="289"/>
        <end position="299"/>
    </location>
</feature>
<reference evidence="3 4" key="1">
    <citation type="submission" date="2024-06" db="EMBL/GenBank/DDBJ databases">
        <authorList>
            <person name="Kraege A."/>
            <person name="Thomma B."/>
        </authorList>
    </citation>
    <scope>NUCLEOTIDE SEQUENCE [LARGE SCALE GENOMIC DNA]</scope>
</reference>
<dbReference type="PANTHER" id="PTHR12482:SF11">
    <property type="entry name" value="LIPASE YOR059C ISOFORM X1"/>
    <property type="match status" value="1"/>
</dbReference>
<feature type="domain" description="DUF676" evidence="2">
    <location>
        <begin position="23"/>
        <end position="237"/>
    </location>
</feature>
<keyword evidence="4" id="KW-1185">Reference proteome</keyword>
<dbReference type="Gene3D" id="3.40.50.1820">
    <property type="entry name" value="alpha/beta hydrolase"/>
    <property type="match status" value="1"/>
</dbReference>
<comment type="caution">
    <text evidence="3">The sequence shown here is derived from an EMBL/GenBank/DDBJ whole genome shotgun (WGS) entry which is preliminary data.</text>
</comment>
<dbReference type="SUPFAM" id="SSF53474">
    <property type="entry name" value="alpha/beta-Hydrolases"/>
    <property type="match status" value="1"/>
</dbReference>
<evidence type="ECO:0000313" key="3">
    <source>
        <dbReference type="EMBL" id="CAL5220186.1"/>
    </source>
</evidence>
<name>A0ABP1FJQ6_9CHLO</name>
<feature type="region of interest" description="Disordered" evidence="1">
    <location>
        <begin position="265"/>
        <end position="373"/>
    </location>
</feature>
<accession>A0ABP1FJQ6</accession>
<gene>
    <name evidence="3" type="primary">g2158</name>
    <name evidence="3" type="ORF">VP750_LOCUS1845</name>
</gene>
<dbReference type="InterPro" id="IPR007751">
    <property type="entry name" value="DUF676_lipase-like"/>
</dbReference>
<dbReference type="Proteomes" id="UP001497392">
    <property type="component" value="Unassembled WGS sequence"/>
</dbReference>
<organism evidence="3 4">
    <name type="scientific">Coccomyxa viridis</name>
    <dbReference type="NCBI Taxonomy" id="1274662"/>
    <lineage>
        <taxon>Eukaryota</taxon>
        <taxon>Viridiplantae</taxon>
        <taxon>Chlorophyta</taxon>
        <taxon>core chlorophytes</taxon>
        <taxon>Trebouxiophyceae</taxon>
        <taxon>Trebouxiophyceae incertae sedis</taxon>
        <taxon>Coccomyxaceae</taxon>
        <taxon>Coccomyxa</taxon>
    </lineage>
</organism>
<dbReference type="InterPro" id="IPR029058">
    <property type="entry name" value="AB_hydrolase_fold"/>
</dbReference>